<sequence>MPPKDFGEASGSRLQPISERRGMDPGAIPAGVHTDSFLTIVRGGSNKPSCAITGIRQSAMAALVTFASAAFLVLRCKQVSGTQTLSDAGLQEVKTTSLFNKKYRYGLLGMYTRSGVSSSRSIHAPSSRYLIRGAWCVLLFTSKLAPRFCIIRDAVS</sequence>
<feature type="region of interest" description="Disordered" evidence="1">
    <location>
        <begin position="1"/>
        <end position="28"/>
    </location>
</feature>
<dbReference type="Proteomes" id="UP000800038">
    <property type="component" value="Unassembled WGS sequence"/>
</dbReference>
<evidence type="ECO:0000313" key="3">
    <source>
        <dbReference type="Proteomes" id="UP000800038"/>
    </source>
</evidence>
<organism evidence="2 3">
    <name type="scientific">Clathrospora elynae</name>
    <dbReference type="NCBI Taxonomy" id="706981"/>
    <lineage>
        <taxon>Eukaryota</taxon>
        <taxon>Fungi</taxon>
        <taxon>Dikarya</taxon>
        <taxon>Ascomycota</taxon>
        <taxon>Pezizomycotina</taxon>
        <taxon>Dothideomycetes</taxon>
        <taxon>Pleosporomycetidae</taxon>
        <taxon>Pleosporales</taxon>
        <taxon>Diademaceae</taxon>
        <taxon>Clathrospora</taxon>
    </lineage>
</organism>
<evidence type="ECO:0000256" key="1">
    <source>
        <dbReference type="SAM" id="MobiDB-lite"/>
    </source>
</evidence>
<dbReference type="EMBL" id="ML976305">
    <property type="protein sequence ID" value="KAF1935161.1"/>
    <property type="molecule type" value="Genomic_DNA"/>
</dbReference>
<dbReference type="AlphaFoldDB" id="A0A6A5S3D4"/>
<proteinExistence type="predicted"/>
<accession>A0A6A5S3D4</accession>
<name>A0A6A5S3D4_9PLEO</name>
<protein>
    <submittedName>
        <fullName evidence="2">Uncharacterized protein</fullName>
    </submittedName>
</protein>
<keyword evidence="3" id="KW-1185">Reference proteome</keyword>
<evidence type="ECO:0000313" key="2">
    <source>
        <dbReference type="EMBL" id="KAF1935161.1"/>
    </source>
</evidence>
<gene>
    <name evidence="2" type="ORF">EJ02DRAFT_471396</name>
</gene>
<reference evidence="2" key="1">
    <citation type="journal article" date="2020" name="Stud. Mycol.">
        <title>101 Dothideomycetes genomes: a test case for predicting lifestyles and emergence of pathogens.</title>
        <authorList>
            <person name="Haridas S."/>
            <person name="Albert R."/>
            <person name="Binder M."/>
            <person name="Bloem J."/>
            <person name="Labutti K."/>
            <person name="Salamov A."/>
            <person name="Andreopoulos B."/>
            <person name="Baker S."/>
            <person name="Barry K."/>
            <person name="Bills G."/>
            <person name="Bluhm B."/>
            <person name="Cannon C."/>
            <person name="Castanera R."/>
            <person name="Culley D."/>
            <person name="Daum C."/>
            <person name="Ezra D."/>
            <person name="Gonzalez J."/>
            <person name="Henrissat B."/>
            <person name="Kuo A."/>
            <person name="Liang C."/>
            <person name="Lipzen A."/>
            <person name="Lutzoni F."/>
            <person name="Magnuson J."/>
            <person name="Mondo S."/>
            <person name="Nolan M."/>
            <person name="Ohm R."/>
            <person name="Pangilinan J."/>
            <person name="Park H.-J."/>
            <person name="Ramirez L."/>
            <person name="Alfaro M."/>
            <person name="Sun H."/>
            <person name="Tritt A."/>
            <person name="Yoshinaga Y."/>
            <person name="Zwiers L.-H."/>
            <person name="Turgeon B."/>
            <person name="Goodwin S."/>
            <person name="Spatafora J."/>
            <person name="Crous P."/>
            <person name="Grigoriev I."/>
        </authorList>
    </citation>
    <scope>NUCLEOTIDE SEQUENCE</scope>
    <source>
        <strain evidence="2">CBS 161.51</strain>
    </source>
</reference>